<proteinExistence type="predicted"/>
<feature type="compositionally biased region" description="Acidic residues" evidence="1">
    <location>
        <begin position="107"/>
        <end position="118"/>
    </location>
</feature>
<gene>
    <name evidence="3" type="primary">LOC111020336</name>
</gene>
<evidence type="ECO:0000256" key="1">
    <source>
        <dbReference type="SAM" id="MobiDB-lite"/>
    </source>
</evidence>
<dbReference type="PANTHER" id="PTHR48436">
    <property type="entry name" value="2, PUTATIVE-RELATED"/>
    <property type="match status" value="1"/>
</dbReference>
<feature type="compositionally biased region" description="Polar residues" evidence="1">
    <location>
        <begin position="65"/>
        <end position="80"/>
    </location>
</feature>
<reference evidence="3" key="1">
    <citation type="submission" date="2025-08" db="UniProtKB">
        <authorList>
            <consortium name="RefSeq"/>
        </authorList>
    </citation>
    <scope>IDENTIFICATION</scope>
    <source>
        <strain evidence="3">OHB3-1</strain>
    </source>
</reference>
<accession>A0A6J1DGR2</accession>
<dbReference type="PANTHER" id="PTHR48436:SF1">
    <property type="entry name" value="2, PUTATIVE-RELATED"/>
    <property type="match status" value="1"/>
</dbReference>
<organism evidence="2 3">
    <name type="scientific">Momordica charantia</name>
    <name type="common">Bitter gourd</name>
    <name type="synonym">Balsam pear</name>
    <dbReference type="NCBI Taxonomy" id="3673"/>
    <lineage>
        <taxon>Eukaryota</taxon>
        <taxon>Viridiplantae</taxon>
        <taxon>Streptophyta</taxon>
        <taxon>Embryophyta</taxon>
        <taxon>Tracheophyta</taxon>
        <taxon>Spermatophyta</taxon>
        <taxon>Magnoliopsida</taxon>
        <taxon>eudicotyledons</taxon>
        <taxon>Gunneridae</taxon>
        <taxon>Pentapetalae</taxon>
        <taxon>rosids</taxon>
        <taxon>fabids</taxon>
        <taxon>Cucurbitales</taxon>
        <taxon>Cucurbitaceae</taxon>
        <taxon>Momordiceae</taxon>
        <taxon>Momordica</taxon>
    </lineage>
</organism>
<evidence type="ECO:0000313" key="2">
    <source>
        <dbReference type="Proteomes" id="UP000504603"/>
    </source>
</evidence>
<dbReference type="AlphaFoldDB" id="A0A6J1DGR2"/>
<dbReference type="InterPro" id="IPR055276">
    <property type="entry name" value="NHL41-like"/>
</dbReference>
<evidence type="ECO:0000313" key="3">
    <source>
        <dbReference type="RefSeq" id="XP_022152674.1"/>
    </source>
</evidence>
<sequence>MEAAGEDQEAVLFHSYPCAYYVQSPSTVSHANSSDIRNAAESSACHSPLRSDTFPTGHHHHHNATQEASRVTLSRYSSSRESNHGAGTDNGEARLIVGRGNGREGDEEREEDGAGDEEGYYGKKRRGCWKTYFTYRNSDSNAWILLQLSWRAIFSMGIALLVFYIVTMPPSPNISVKMGGVEEFMLGEGVDKTGVGTKILTCNFTMDVTVDNNSKLFGLHILPPSLHISFGPLPIATSQGARLYAESGTTTFQLSVGTSNRAMYGAGRSMEDMLESGMGLELMIRLNFISNYRVVWKIIRPHFRHRVECSLVLGKGYDRKRHTRSFNSTCLTS</sequence>
<protein>
    <submittedName>
        <fullName evidence="3">Uncharacterized protein LOC111020336</fullName>
    </submittedName>
</protein>
<dbReference type="OrthoDB" id="777193at2759"/>
<feature type="compositionally biased region" description="Polar residues" evidence="1">
    <location>
        <begin position="28"/>
        <end position="45"/>
    </location>
</feature>
<dbReference type="GeneID" id="111020336"/>
<feature type="region of interest" description="Disordered" evidence="1">
    <location>
        <begin position="28"/>
        <end position="118"/>
    </location>
</feature>
<dbReference type="KEGG" id="mcha:111020336"/>
<name>A0A6J1DGR2_MOMCH</name>
<dbReference type="Proteomes" id="UP000504603">
    <property type="component" value="Unplaced"/>
</dbReference>
<keyword evidence="2" id="KW-1185">Reference proteome</keyword>
<dbReference type="RefSeq" id="XP_022152674.1">
    <property type="nucleotide sequence ID" value="XM_022296982.1"/>
</dbReference>